<dbReference type="PROSITE" id="PS50294">
    <property type="entry name" value="WD_REPEATS_REGION"/>
    <property type="match status" value="1"/>
</dbReference>
<feature type="repeat" description="WD" evidence="6">
    <location>
        <begin position="160"/>
        <end position="197"/>
    </location>
</feature>
<dbReference type="InterPro" id="IPR036322">
    <property type="entry name" value="WD40_repeat_dom_sf"/>
</dbReference>
<sequence length="197" mass="21711">MQQIMVDLLVSGSRDGSFALWDLWCSKSSHGKFCITSLAMVQEAHIPPNRERIRRGKASSKSITSVLYLKDDITVATAEAVDSVVKLWDRRNLKGPVIQACPHSELSTEKERRLHGISCLSQDLNGSALSPDAAHILSGFSDGNAYIWQVNKPQADPIILKSHDGEVTAVDWCPSEIGKIATSSDDFTVRFWNIQSS</sequence>
<evidence type="ECO:0000256" key="1">
    <source>
        <dbReference type="ARBA" id="ARBA00004906"/>
    </source>
</evidence>
<dbReference type="EMBL" id="CM018032">
    <property type="protein sequence ID" value="KAA8548140.1"/>
    <property type="molecule type" value="Genomic_DNA"/>
</dbReference>
<dbReference type="PANTHER" id="PTHR22852:SF0">
    <property type="entry name" value="DENTICLELESS PROTEIN HOMOLOG"/>
    <property type="match status" value="1"/>
</dbReference>
<evidence type="ECO:0000256" key="4">
    <source>
        <dbReference type="ARBA" id="ARBA00022786"/>
    </source>
</evidence>
<dbReference type="PROSITE" id="PS00678">
    <property type="entry name" value="WD_REPEATS_1"/>
    <property type="match status" value="1"/>
</dbReference>
<dbReference type="InterPro" id="IPR020472">
    <property type="entry name" value="WD40_PAC1"/>
</dbReference>
<dbReference type="PANTHER" id="PTHR22852">
    <property type="entry name" value="LETHAL 2 DENTICLELESS PROTEIN RETINOIC ACID-REGULATED NUCLEAR MATRIX-ASSOCIATED PROTEIN"/>
    <property type="match status" value="1"/>
</dbReference>
<name>A0A5J5C1Y1_9ASTE</name>
<dbReference type="InterPro" id="IPR015943">
    <property type="entry name" value="WD40/YVTN_repeat-like_dom_sf"/>
</dbReference>
<proteinExistence type="inferred from homology"/>
<keyword evidence="3" id="KW-0677">Repeat</keyword>
<dbReference type="InterPro" id="IPR051865">
    <property type="entry name" value="WD-repeat_CDT2_adapter"/>
</dbReference>
<dbReference type="Pfam" id="PF00400">
    <property type="entry name" value="WD40"/>
    <property type="match status" value="3"/>
</dbReference>
<dbReference type="PRINTS" id="PR00320">
    <property type="entry name" value="GPROTEINBRPT"/>
</dbReference>
<keyword evidence="8" id="KW-1185">Reference proteome</keyword>
<dbReference type="AlphaFoldDB" id="A0A5J5C1Y1"/>
<evidence type="ECO:0000313" key="7">
    <source>
        <dbReference type="EMBL" id="KAA8548140.1"/>
    </source>
</evidence>
<feature type="repeat" description="WD" evidence="6">
    <location>
        <begin position="8"/>
        <end position="23"/>
    </location>
</feature>
<dbReference type="GO" id="GO:0005634">
    <property type="term" value="C:nucleus"/>
    <property type="evidence" value="ECO:0007669"/>
    <property type="project" value="TreeGrafter"/>
</dbReference>
<keyword evidence="4" id="KW-0833">Ubl conjugation pathway</keyword>
<dbReference type="SUPFAM" id="SSF50978">
    <property type="entry name" value="WD40 repeat-like"/>
    <property type="match status" value="1"/>
</dbReference>
<dbReference type="GO" id="GO:0043161">
    <property type="term" value="P:proteasome-mediated ubiquitin-dependent protein catabolic process"/>
    <property type="evidence" value="ECO:0007669"/>
    <property type="project" value="TreeGrafter"/>
</dbReference>
<evidence type="ECO:0000256" key="6">
    <source>
        <dbReference type="PROSITE-ProRule" id="PRU00221"/>
    </source>
</evidence>
<dbReference type="InterPro" id="IPR001680">
    <property type="entry name" value="WD40_rpt"/>
</dbReference>
<comment type="pathway">
    <text evidence="1">Protein modification; protein ubiquitination.</text>
</comment>
<evidence type="ECO:0000256" key="2">
    <source>
        <dbReference type="ARBA" id="ARBA00022574"/>
    </source>
</evidence>
<dbReference type="Proteomes" id="UP000325577">
    <property type="component" value="Linkage Group LG1"/>
</dbReference>
<dbReference type="Gene3D" id="2.130.10.10">
    <property type="entry name" value="YVTN repeat-like/Quinoprotein amine dehydrogenase"/>
    <property type="match status" value="1"/>
</dbReference>
<protein>
    <submittedName>
        <fullName evidence="7">Uncharacterized protein</fullName>
    </submittedName>
</protein>
<organism evidence="7 8">
    <name type="scientific">Nyssa sinensis</name>
    <dbReference type="NCBI Taxonomy" id="561372"/>
    <lineage>
        <taxon>Eukaryota</taxon>
        <taxon>Viridiplantae</taxon>
        <taxon>Streptophyta</taxon>
        <taxon>Embryophyta</taxon>
        <taxon>Tracheophyta</taxon>
        <taxon>Spermatophyta</taxon>
        <taxon>Magnoliopsida</taxon>
        <taxon>eudicotyledons</taxon>
        <taxon>Gunneridae</taxon>
        <taxon>Pentapetalae</taxon>
        <taxon>asterids</taxon>
        <taxon>Cornales</taxon>
        <taxon>Nyssaceae</taxon>
        <taxon>Nyssa</taxon>
    </lineage>
</organism>
<reference evidence="7 8" key="1">
    <citation type="submission" date="2019-09" db="EMBL/GenBank/DDBJ databases">
        <title>A chromosome-level genome assembly of the Chinese tupelo Nyssa sinensis.</title>
        <authorList>
            <person name="Yang X."/>
            <person name="Kang M."/>
            <person name="Yang Y."/>
            <person name="Xiong H."/>
            <person name="Wang M."/>
            <person name="Zhang Z."/>
            <person name="Wang Z."/>
            <person name="Wu H."/>
            <person name="Ma T."/>
            <person name="Liu J."/>
            <person name="Xi Z."/>
        </authorList>
    </citation>
    <scope>NUCLEOTIDE SEQUENCE [LARGE SCALE GENOMIC DNA]</scope>
    <source>
        <strain evidence="7">J267</strain>
        <tissue evidence="7">Leaf</tissue>
    </source>
</reference>
<evidence type="ECO:0000256" key="5">
    <source>
        <dbReference type="ARBA" id="ARBA00038344"/>
    </source>
</evidence>
<dbReference type="PROSITE" id="PS50082">
    <property type="entry name" value="WD_REPEATS_2"/>
    <property type="match status" value="2"/>
</dbReference>
<evidence type="ECO:0000313" key="8">
    <source>
        <dbReference type="Proteomes" id="UP000325577"/>
    </source>
</evidence>
<evidence type="ECO:0000256" key="3">
    <source>
        <dbReference type="ARBA" id="ARBA00022737"/>
    </source>
</evidence>
<dbReference type="SMART" id="SM00320">
    <property type="entry name" value="WD40"/>
    <property type="match status" value="3"/>
</dbReference>
<comment type="similarity">
    <text evidence="5">Belongs to the WD repeat cdt2 family.</text>
</comment>
<gene>
    <name evidence="7" type="ORF">F0562_004599</name>
</gene>
<keyword evidence="2 6" id="KW-0853">WD repeat</keyword>
<dbReference type="GO" id="GO:0030674">
    <property type="term" value="F:protein-macromolecule adaptor activity"/>
    <property type="evidence" value="ECO:0007669"/>
    <property type="project" value="TreeGrafter"/>
</dbReference>
<dbReference type="OrthoDB" id="2096344at2759"/>
<accession>A0A5J5C1Y1</accession>
<dbReference type="InterPro" id="IPR019775">
    <property type="entry name" value="WD40_repeat_CS"/>
</dbReference>